<evidence type="ECO:0000256" key="1">
    <source>
        <dbReference type="SAM" id="MobiDB-lite"/>
    </source>
</evidence>
<organism evidence="2 3">
    <name type="scientific">Olivibacter oleidegradans</name>
    <dbReference type="NCBI Taxonomy" id="760123"/>
    <lineage>
        <taxon>Bacteria</taxon>
        <taxon>Pseudomonadati</taxon>
        <taxon>Bacteroidota</taxon>
        <taxon>Sphingobacteriia</taxon>
        <taxon>Sphingobacteriales</taxon>
        <taxon>Sphingobacteriaceae</taxon>
        <taxon>Olivibacter</taxon>
    </lineage>
</organism>
<dbReference type="EMBL" id="JBHLWO010000004">
    <property type="protein sequence ID" value="MFC0321131.1"/>
    <property type="molecule type" value="Genomic_DNA"/>
</dbReference>
<feature type="compositionally biased region" description="Basic and acidic residues" evidence="1">
    <location>
        <begin position="38"/>
        <end position="66"/>
    </location>
</feature>
<gene>
    <name evidence="2" type="ORF">ACFFI0_22610</name>
</gene>
<protein>
    <submittedName>
        <fullName evidence="2">Uncharacterized protein</fullName>
    </submittedName>
</protein>
<dbReference type="Proteomes" id="UP001589774">
    <property type="component" value="Unassembled WGS sequence"/>
</dbReference>
<proteinExistence type="predicted"/>
<keyword evidence="3" id="KW-1185">Reference proteome</keyword>
<reference evidence="2 3" key="1">
    <citation type="submission" date="2024-09" db="EMBL/GenBank/DDBJ databases">
        <authorList>
            <person name="Sun Q."/>
            <person name="Mori K."/>
        </authorList>
    </citation>
    <scope>NUCLEOTIDE SEQUENCE [LARGE SCALE GENOMIC DNA]</scope>
    <source>
        <strain evidence="2 3">CCM 7765</strain>
    </source>
</reference>
<comment type="caution">
    <text evidence="2">The sequence shown here is derived from an EMBL/GenBank/DDBJ whole genome shotgun (WGS) entry which is preliminary data.</text>
</comment>
<accession>A0ABV6HR11</accession>
<dbReference type="RefSeq" id="WP_130858246.1">
    <property type="nucleotide sequence ID" value="NZ_JBHLWO010000004.1"/>
</dbReference>
<evidence type="ECO:0000313" key="3">
    <source>
        <dbReference type="Proteomes" id="UP001589774"/>
    </source>
</evidence>
<sequence length="170" mass="19272">MKTIEINSKSNLENIVKNSVQNGVKPQDNVKPSLPQEKQQDKTIDTKKEASSIAEQKEPKAAETAPKLEKLALNLESTLKLVEELHRRKIQRDKLIDTIDTLNAFEVAQKDDAEETDSNHFQGCVLSIGDDKRREFITKNPYIIKKVAEYINTLCMDRLAEIEGEIQLPA</sequence>
<evidence type="ECO:0000313" key="2">
    <source>
        <dbReference type="EMBL" id="MFC0321131.1"/>
    </source>
</evidence>
<name>A0ABV6HR11_9SPHI</name>
<feature type="region of interest" description="Disordered" evidence="1">
    <location>
        <begin position="19"/>
        <end position="66"/>
    </location>
</feature>